<dbReference type="Pfam" id="PF14223">
    <property type="entry name" value="Retrotran_gag_2"/>
    <property type="match status" value="1"/>
</dbReference>
<proteinExistence type="predicted"/>
<dbReference type="AlphaFoldDB" id="A0AA88XCA7"/>
<dbReference type="PANTHER" id="PTHR47592:SF31">
    <property type="entry name" value="ZINC FINGER, CCHC-TYPE-RELATED"/>
    <property type="match status" value="1"/>
</dbReference>
<evidence type="ECO:0008006" key="3">
    <source>
        <dbReference type="Google" id="ProtNLM"/>
    </source>
</evidence>
<protein>
    <recommendedName>
        <fullName evidence="3">UBN2_3 domain-containing protein</fullName>
    </recommendedName>
</protein>
<evidence type="ECO:0000313" key="2">
    <source>
        <dbReference type="Proteomes" id="UP001188597"/>
    </source>
</evidence>
<sequence>MEAETSASIMMINQDLIKLGQYDGSNFDHWQDKVKFLLTALRIVYILNCEPLMEPDDNASEDEKKEWQKRNYEEVMCRGHILNALFDRLYNYYKSFDSAKEIWKALEYKYKVQEECTNKFLISEYNNFPMLDGIPILNQVHELQDIANKI</sequence>
<keyword evidence="2" id="KW-1185">Reference proteome</keyword>
<evidence type="ECO:0000313" key="1">
    <source>
        <dbReference type="EMBL" id="KAK3041899.1"/>
    </source>
</evidence>
<dbReference type="EMBL" id="JAVXUP010000026">
    <property type="protein sequence ID" value="KAK3041899.1"/>
    <property type="molecule type" value="Genomic_DNA"/>
</dbReference>
<organism evidence="1 2">
    <name type="scientific">Escallonia herrerae</name>
    <dbReference type="NCBI Taxonomy" id="1293975"/>
    <lineage>
        <taxon>Eukaryota</taxon>
        <taxon>Viridiplantae</taxon>
        <taxon>Streptophyta</taxon>
        <taxon>Embryophyta</taxon>
        <taxon>Tracheophyta</taxon>
        <taxon>Spermatophyta</taxon>
        <taxon>Magnoliopsida</taxon>
        <taxon>eudicotyledons</taxon>
        <taxon>Gunneridae</taxon>
        <taxon>Pentapetalae</taxon>
        <taxon>asterids</taxon>
        <taxon>campanulids</taxon>
        <taxon>Escalloniales</taxon>
        <taxon>Escalloniaceae</taxon>
        <taxon>Escallonia</taxon>
    </lineage>
</organism>
<gene>
    <name evidence="1" type="ORF">RJ639_002181</name>
</gene>
<accession>A0AA88XCA7</accession>
<name>A0AA88XCA7_9ASTE</name>
<dbReference type="Proteomes" id="UP001188597">
    <property type="component" value="Unassembled WGS sequence"/>
</dbReference>
<comment type="caution">
    <text evidence="1">The sequence shown here is derived from an EMBL/GenBank/DDBJ whole genome shotgun (WGS) entry which is preliminary data.</text>
</comment>
<dbReference type="PANTHER" id="PTHR47592">
    <property type="entry name" value="PBF68 PROTEIN"/>
    <property type="match status" value="1"/>
</dbReference>
<reference evidence="1" key="1">
    <citation type="submission" date="2022-12" db="EMBL/GenBank/DDBJ databases">
        <title>Draft genome assemblies for two species of Escallonia (Escalloniales).</title>
        <authorList>
            <person name="Chanderbali A."/>
            <person name="Dervinis C."/>
            <person name="Anghel I."/>
            <person name="Soltis D."/>
            <person name="Soltis P."/>
            <person name="Zapata F."/>
        </authorList>
    </citation>
    <scope>NUCLEOTIDE SEQUENCE</scope>
    <source>
        <strain evidence="1">UCBG64.0493</strain>
        <tissue evidence="1">Leaf</tissue>
    </source>
</reference>